<keyword evidence="1" id="KW-0472">Membrane</keyword>
<dbReference type="Pfam" id="PF01177">
    <property type="entry name" value="Asp_Glu_race"/>
    <property type="match status" value="1"/>
</dbReference>
<evidence type="ECO:0000256" key="1">
    <source>
        <dbReference type="SAM" id="Phobius"/>
    </source>
</evidence>
<dbReference type="PROSITE" id="PS00923">
    <property type="entry name" value="ASP_GLU_RACEMASE_1"/>
    <property type="match status" value="1"/>
</dbReference>
<organism evidence="2 3">
    <name type="scientific">Candidimonas humi</name>
    <dbReference type="NCBI Taxonomy" id="683355"/>
    <lineage>
        <taxon>Bacteria</taxon>
        <taxon>Pseudomonadati</taxon>
        <taxon>Pseudomonadota</taxon>
        <taxon>Betaproteobacteria</taxon>
        <taxon>Burkholderiales</taxon>
        <taxon>Alcaligenaceae</taxon>
        <taxon>Candidimonas</taxon>
    </lineage>
</organism>
<keyword evidence="3" id="KW-1185">Reference proteome</keyword>
<dbReference type="InterPro" id="IPR004380">
    <property type="entry name" value="Asp_race"/>
</dbReference>
<evidence type="ECO:0000313" key="3">
    <source>
        <dbReference type="Proteomes" id="UP001595848"/>
    </source>
</evidence>
<dbReference type="EMBL" id="JBHSBV010000004">
    <property type="protein sequence ID" value="MFC4201910.1"/>
    <property type="molecule type" value="Genomic_DNA"/>
</dbReference>
<dbReference type="InterPro" id="IPR015942">
    <property type="entry name" value="Asp/Glu/hydantoin_racemase"/>
</dbReference>
<dbReference type="RefSeq" id="WP_217964827.1">
    <property type="nucleotide sequence ID" value="NZ_JAHTBN010000004.1"/>
</dbReference>
<dbReference type="NCBIfam" id="TIGR00035">
    <property type="entry name" value="asp_race"/>
    <property type="match status" value="1"/>
</dbReference>
<gene>
    <name evidence="2" type="ORF">ACFOY1_13200</name>
</gene>
<sequence>MIENRFQGRFLGVLGGMGPLAGAFFMTRLVALTEAERDQQHMPAVLWNDPRIPDRLAACFGNGEDPLPWMQNGIDRLVGMGAGAIAIPCNTAHIWYERLAAATPVPVLHIVQSVLNALRRRGVDRGRIGLMGTSATLGLGLYQRALQAQGYECVVPSAEEIERYCTPCIALVKTNRIEQSLAPALECIRLLRDRGIDALVLGCTELPLALPEPQRLALGLPVVDSVDALAIDALSWYRSESA</sequence>
<keyword evidence="1" id="KW-0812">Transmembrane</keyword>
<accession>A0ABV8P162</accession>
<reference evidence="3" key="1">
    <citation type="journal article" date="2019" name="Int. J. Syst. Evol. Microbiol.">
        <title>The Global Catalogue of Microorganisms (GCM) 10K type strain sequencing project: providing services to taxonomists for standard genome sequencing and annotation.</title>
        <authorList>
            <consortium name="The Broad Institute Genomics Platform"/>
            <consortium name="The Broad Institute Genome Sequencing Center for Infectious Disease"/>
            <person name="Wu L."/>
            <person name="Ma J."/>
        </authorList>
    </citation>
    <scope>NUCLEOTIDE SEQUENCE [LARGE SCALE GENOMIC DNA]</scope>
    <source>
        <strain evidence="3">LMG 24813</strain>
    </source>
</reference>
<dbReference type="Proteomes" id="UP001595848">
    <property type="component" value="Unassembled WGS sequence"/>
</dbReference>
<keyword evidence="1" id="KW-1133">Transmembrane helix</keyword>
<comment type="caution">
    <text evidence="2">The sequence shown here is derived from an EMBL/GenBank/DDBJ whole genome shotgun (WGS) entry which is preliminary data.</text>
</comment>
<dbReference type="PANTHER" id="PTHR21198">
    <property type="entry name" value="GLUTAMATE RACEMASE"/>
    <property type="match status" value="1"/>
</dbReference>
<protein>
    <submittedName>
        <fullName evidence="2">Aspartate/glutamate racemase family protein</fullName>
    </submittedName>
</protein>
<feature type="transmembrane region" description="Helical" evidence="1">
    <location>
        <begin position="12"/>
        <end position="31"/>
    </location>
</feature>
<name>A0ABV8P162_9BURK</name>
<dbReference type="PANTHER" id="PTHR21198:SF7">
    <property type="entry name" value="ASPARTATE-GLUTAMATE RACEMASE FAMILY"/>
    <property type="match status" value="1"/>
</dbReference>
<dbReference type="InterPro" id="IPR018187">
    <property type="entry name" value="Asp/Glu_racemase_AS_1"/>
</dbReference>
<evidence type="ECO:0000313" key="2">
    <source>
        <dbReference type="EMBL" id="MFC4201910.1"/>
    </source>
</evidence>
<proteinExistence type="predicted"/>